<accession>A0A0A9C9W9</accession>
<reference evidence="1" key="1">
    <citation type="submission" date="2014-09" db="EMBL/GenBank/DDBJ databases">
        <authorList>
            <person name="Magalhaes I.L.F."/>
            <person name="Oliveira U."/>
            <person name="Santos F.R."/>
            <person name="Vidigal T.H.D.A."/>
            <person name="Brescovit A.D."/>
            <person name="Santos A.J."/>
        </authorList>
    </citation>
    <scope>NUCLEOTIDE SEQUENCE</scope>
    <source>
        <tissue evidence="1">Shoot tissue taken approximately 20 cm above the soil surface</tissue>
    </source>
</reference>
<dbReference type="AlphaFoldDB" id="A0A0A9C9W9"/>
<evidence type="ECO:0000313" key="1">
    <source>
        <dbReference type="EMBL" id="JAD70175.1"/>
    </source>
</evidence>
<dbReference type="EMBL" id="GBRH01227720">
    <property type="protein sequence ID" value="JAD70175.1"/>
    <property type="molecule type" value="Transcribed_RNA"/>
</dbReference>
<proteinExistence type="predicted"/>
<reference evidence="1" key="2">
    <citation type="journal article" date="2015" name="Data Brief">
        <title>Shoot transcriptome of the giant reed, Arundo donax.</title>
        <authorList>
            <person name="Barrero R.A."/>
            <person name="Guerrero F.D."/>
            <person name="Moolhuijzen P."/>
            <person name="Goolsby J.A."/>
            <person name="Tidwell J."/>
            <person name="Bellgard S.E."/>
            <person name="Bellgard M.I."/>
        </authorList>
    </citation>
    <scope>NUCLEOTIDE SEQUENCE</scope>
    <source>
        <tissue evidence="1">Shoot tissue taken approximately 20 cm above the soil surface</tissue>
    </source>
</reference>
<name>A0A0A9C9W9_ARUDO</name>
<organism evidence="1">
    <name type="scientific">Arundo donax</name>
    <name type="common">Giant reed</name>
    <name type="synonym">Donax arundinaceus</name>
    <dbReference type="NCBI Taxonomy" id="35708"/>
    <lineage>
        <taxon>Eukaryota</taxon>
        <taxon>Viridiplantae</taxon>
        <taxon>Streptophyta</taxon>
        <taxon>Embryophyta</taxon>
        <taxon>Tracheophyta</taxon>
        <taxon>Spermatophyta</taxon>
        <taxon>Magnoliopsida</taxon>
        <taxon>Liliopsida</taxon>
        <taxon>Poales</taxon>
        <taxon>Poaceae</taxon>
        <taxon>PACMAD clade</taxon>
        <taxon>Arundinoideae</taxon>
        <taxon>Arundineae</taxon>
        <taxon>Arundo</taxon>
    </lineage>
</organism>
<protein>
    <submittedName>
        <fullName evidence="1">Uncharacterized protein</fullName>
    </submittedName>
</protein>
<sequence>MQRHKWLVGGVSWPATWYRGPCRKLTSTMKRTYRDQLCNLVASSLCFLVSCRDLVNWADNGTVVSWI</sequence>